<proteinExistence type="predicted"/>
<dbReference type="AlphaFoldDB" id="A0A0U2QJ87"/>
<dbReference type="STRING" id="1526571.AT746_01490"/>
<sequence>MQWEYKVITCKPSPKGFLGLKPDFSGFESLINEAGRQSWELVNCNLPGKATGLSGAEAVAVLKRHK</sequence>
<dbReference type="EMBL" id="CP013650">
    <property type="protein sequence ID" value="ALS97083.1"/>
    <property type="molecule type" value="Genomic_DNA"/>
</dbReference>
<evidence type="ECO:0000313" key="1">
    <source>
        <dbReference type="EMBL" id="ALS97083.1"/>
    </source>
</evidence>
<dbReference type="Pfam" id="PF13783">
    <property type="entry name" value="DUF4177"/>
    <property type="match status" value="1"/>
</dbReference>
<gene>
    <name evidence="1" type="ORF">AT746_01490</name>
</gene>
<dbReference type="InterPro" id="IPR025234">
    <property type="entry name" value="YjzH-like"/>
</dbReference>
<reference evidence="1 2" key="1">
    <citation type="submission" date="2015-12" db="EMBL/GenBank/DDBJ databases">
        <title>Complete genome of Lacimicrobium alkaliphilum KCTC 32984.</title>
        <authorList>
            <person name="Kim S.-G."/>
            <person name="Lee Y.-J."/>
        </authorList>
    </citation>
    <scope>NUCLEOTIDE SEQUENCE [LARGE SCALE GENOMIC DNA]</scope>
    <source>
        <strain evidence="1 2">YelD216</strain>
    </source>
</reference>
<name>A0A0U2QJ87_9ALTE</name>
<dbReference type="KEGG" id="lal:AT746_01490"/>
<dbReference type="OrthoDB" id="9799495at2"/>
<accession>A0A0U2QJ87</accession>
<evidence type="ECO:0008006" key="3">
    <source>
        <dbReference type="Google" id="ProtNLM"/>
    </source>
</evidence>
<protein>
    <recommendedName>
        <fullName evidence="3">DUF4177 domain-containing protein</fullName>
    </recommendedName>
</protein>
<evidence type="ECO:0000313" key="2">
    <source>
        <dbReference type="Proteomes" id="UP000068447"/>
    </source>
</evidence>
<dbReference type="Proteomes" id="UP000068447">
    <property type="component" value="Chromosome"/>
</dbReference>
<keyword evidence="2" id="KW-1185">Reference proteome</keyword>
<organism evidence="1 2">
    <name type="scientific">Lacimicrobium alkaliphilum</name>
    <dbReference type="NCBI Taxonomy" id="1526571"/>
    <lineage>
        <taxon>Bacteria</taxon>
        <taxon>Pseudomonadati</taxon>
        <taxon>Pseudomonadota</taxon>
        <taxon>Gammaproteobacteria</taxon>
        <taxon>Alteromonadales</taxon>
        <taxon>Alteromonadaceae</taxon>
        <taxon>Lacimicrobium</taxon>
    </lineage>
</organism>
<dbReference type="RefSeq" id="WP_062475468.1">
    <property type="nucleotide sequence ID" value="NZ_CP013650.1"/>
</dbReference>